<keyword evidence="4" id="KW-0804">Transcription</keyword>
<dbReference type="Proteomes" id="UP000756346">
    <property type="component" value="Unassembled WGS sequence"/>
</dbReference>
<dbReference type="SMART" id="SM00066">
    <property type="entry name" value="GAL4"/>
    <property type="match status" value="1"/>
</dbReference>
<dbReference type="SUPFAM" id="SSF57701">
    <property type="entry name" value="Zn2/Cys6 DNA-binding domain"/>
    <property type="match status" value="1"/>
</dbReference>
<evidence type="ECO:0000256" key="5">
    <source>
        <dbReference type="ARBA" id="ARBA00023242"/>
    </source>
</evidence>
<evidence type="ECO:0000256" key="4">
    <source>
        <dbReference type="ARBA" id="ARBA00023163"/>
    </source>
</evidence>
<evidence type="ECO:0000313" key="8">
    <source>
        <dbReference type="EMBL" id="KAH7021469.1"/>
    </source>
</evidence>
<proteinExistence type="predicted"/>
<dbReference type="RefSeq" id="XP_046007670.1">
    <property type="nucleotide sequence ID" value="XM_046155355.1"/>
</dbReference>
<dbReference type="PANTHER" id="PTHR47660:SF2">
    <property type="entry name" value="TRANSCRIPTION FACTOR WITH C2H2 AND ZN(2)-CYS(6) DNA BINDING DOMAIN (EUROFUNG)"/>
    <property type="match status" value="1"/>
</dbReference>
<evidence type="ECO:0000256" key="6">
    <source>
        <dbReference type="SAM" id="MobiDB-lite"/>
    </source>
</evidence>
<name>A0A9P8XWJ9_9PEZI</name>
<keyword evidence="5" id="KW-0539">Nucleus</keyword>
<gene>
    <name evidence="8" type="ORF">B0I36DRAFT_334504</name>
</gene>
<dbReference type="InterPro" id="IPR001138">
    <property type="entry name" value="Zn2Cys6_DnaBD"/>
</dbReference>
<sequence length="383" mass="43826">MHETETPSLEPSPSSEPSPAVWRRACTACTGAKRKCSKQVPRCRRCDHRGLECFYPPARASAGEPHLEMPLPSAADVPLQPADISAQEQPPHPQVPDWFLAPDSWEVAHLPPQPLPDLFGEETLSAYVTIIQSWLRMWVTDDHCPFIHRYLYRAHMPRRMQDAYTTISAYLHKTPETEATVRRIIEHRLQQLMEENFVESSLELGSTILVDHLARVQALLVLLVICLFDGSIRLRAQAELHLATLSAWNDQMWQVSTQEVRSNATLEPWRLWIFGESIRRTWLTTSIIHCVYITITQGYSWCPGGVYCTFGNELWDARTAHDWERKSESGRKRLFMQSLDVMELFLEDDPDAVDAFGHAIMLITSGIDKVQRWTARKDASPLT</sequence>
<feature type="domain" description="Zn(2)-C6 fungal-type" evidence="7">
    <location>
        <begin position="25"/>
        <end position="55"/>
    </location>
</feature>
<dbReference type="InterPro" id="IPR036864">
    <property type="entry name" value="Zn2-C6_fun-type_DNA-bd_sf"/>
</dbReference>
<dbReference type="CDD" id="cd00067">
    <property type="entry name" value="GAL4"/>
    <property type="match status" value="1"/>
</dbReference>
<protein>
    <recommendedName>
        <fullName evidence="7">Zn(2)-C6 fungal-type domain-containing protein</fullName>
    </recommendedName>
</protein>
<dbReference type="EMBL" id="JAGTJQ010000010">
    <property type="protein sequence ID" value="KAH7021469.1"/>
    <property type="molecule type" value="Genomic_DNA"/>
</dbReference>
<dbReference type="OrthoDB" id="5355161at2759"/>
<dbReference type="Gene3D" id="4.10.240.10">
    <property type="entry name" value="Zn(2)-C6 fungal-type DNA-binding domain"/>
    <property type="match status" value="1"/>
</dbReference>
<organism evidence="8 9">
    <name type="scientific">Microdochium trichocladiopsis</name>
    <dbReference type="NCBI Taxonomy" id="1682393"/>
    <lineage>
        <taxon>Eukaryota</taxon>
        <taxon>Fungi</taxon>
        <taxon>Dikarya</taxon>
        <taxon>Ascomycota</taxon>
        <taxon>Pezizomycotina</taxon>
        <taxon>Sordariomycetes</taxon>
        <taxon>Xylariomycetidae</taxon>
        <taxon>Xylariales</taxon>
        <taxon>Microdochiaceae</taxon>
        <taxon>Microdochium</taxon>
    </lineage>
</organism>
<dbReference type="GO" id="GO:0000981">
    <property type="term" value="F:DNA-binding transcription factor activity, RNA polymerase II-specific"/>
    <property type="evidence" value="ECO:0007669"/>
    <property type="project" value="InterPro"/>
</dbReference>
<comment type="caution">
    <text evidence="8">The sequence shown here is derived from an EMBL/GenBank/DDBJ whole genome shotgun (WGS) entry which is preliminary data.</text>
</comment>
<dbReference type="PROSITE" id="PS50048">
    <property type="entry name" value="ZN2_CY6_FUNGAL_2"/>
    <property type="match status" value="1"/>
</dbReference>
<feature type="compositionally biased region" description="Low complexity" evidence="6">
    <location>
        <begin position="1"/>
        <end position="19"/>
    </location>
</feature>
<dbReference type="GeneID" id="70184901"/>
<evidence type="ECO:0000256" key="3">
    <source>
        <dbReference type="ARBA" id="ARBA00023015"/>
    </source>
</evidence>
<accession>A0A9P8XWJ9</accession>
<feature type="region of interest" description="Disordered" evidence="6">
    <location>
        <begin position="1"/>
        <end position="21"/>
    </location>
</feature>
<reference evidence="8" key="1">
    <citation type="journal article" date="2021" name="Nat. Commun.">
        <title>Genetic determinants of endophytism in the Arabidopsis root mycobiome.</title>
        <authorList>
            <person name="Mesny F."/>
            <person name="Miyauchi S."/>
            <person name="Thiergart T."/>
            <person name="Pickel B."/>
            <person name="Atanasova L."/>
            <person name="Karlsson M."/>
            <person name="Huettel B."/>
            <person name="Barry K.W."/>
            <person name="Haridas S."/>
            <person name="Chen C."/>
            <person name="Bauer D."/>
            <person name="Andreopoulos W."/>
            <person name="Pangilinan J."/>
            <person name="LaButti K."/>
            <person name="Riley R."/>
            <person name="Lipzen A."/>
            <person name="Clum A."/>
            <person name="Drula E."/>
            <person name="Henrissat B."/>
            <person name="Kohler A."/>
            <person name="Grigoriev I.V."/>
            <person name="Martin F.M."/>
            <person name="Hacquard S."/>
        </authorList>
    </citation>
    <scope>NUCLEOTIDE SEQUENCE</scope>
    <source>
        <strain evidence="8">MPI-CAGE-CH-0230</strain>
    </source>
</reference>
<keyword evidence="9" id="KW-1185">Reference proteome</keyword>
<dbReference type="PANTHER" id="PTHR47660">
    <property type="entry name" value="TRANSCRIPTION FACTOR WITH C2H2 AND ZN(2)-CYS(6) DNA BINDING DOMAIN (EUROFUNG)-RELATED-RELATED"/>
    <property type="match status" value="1"/>
</dbReference>
<evidence type="ECO:0000259" key="7">
    <source>
        <dbReference type="PROSITE" id="PS50048"/>
    </source>
</evidence>
<keyword evidence="1" id="KW-0479">Metal-binding</keyword>
<keyword evidence="3" id="KW-0805">Transcription regulation</keyword>
<dbReference type="GO" id="GO:0008270">
    <property type="term" value="F:zinc ion binding"/>
    <property type="evidence" value="ECO:0007669"/>
    <property type="project" value="InterPro"/>
</dbReference>
<evidence type="ECO:0000256" key="2">
    <source>
        <dbReference type="ARBA" id="ARBA00022833"/>
    </source>
</evidence>
<evidence type="ECO:0000256" key="1">
    <source>
        <dbReference type="ARBA" id="ARBA00022723"/>
    </source>
</evidence>
<evidence type="ECO:0000313" key="9">
    <source>
        <dbReference type="Proteomes" id="UP000756346"/>
    </source>
</evidence>
<keyword evidence="2" id="KW-0862">Zinc</keyword>
<dbReference type="PROSITE" id="PS00463">
    <property type="entry name" value="ZN2_CY6_FUNGAL_1"/>
    <property type="match status" value="1"/>
</dbReference>
<dbReference type="AlphaFoldDB" id="A0A9P8XWJ9"/>
<dbReference type="Pfam" id="PF00172">
    <property type="entry name" value="Zn_clus"/>
    <property type="match status" value="1"/>
</dbReference>